<dbReference type="EMBL" id="JAIRAU010000028">
    <property type="protein sequence ID" value="MBZ5711863.1"/>
    <property type="molecule type" value="Genomic_DNA"/>
</dbReference>
<evidence type="ECO:0000313" key="3">
    <source>
        <dbReference type="EMBL" id="MBZ5711863.1"/>
    </source>
</evidence>
<accession>A0ABS7TUD4</accession>
<reference evidence="3" key="1">
    <citation type="submission" date="2021-08" db="EMBL/GenBank/DDBJ databases">
        <authorList>
            <person name="Stevens D.C."/>
        </authorList>
    </citation>
    <scope>NUCLEOTIDE SEQUENCE</scope>
    <source>
        <strain evidence="3">DSM 53165</strain>
    </source>
</reference>
<keyword evidence="4" id="KW-1185">Reference proteome</keyword>
<comment type="caution">
    <text evidence="3">The sequence shown here is derived from an EMBL/GenBank/DDBJ whole genome shotgun (WGS) entry which is preliminary data.</text>
</comment>
<dbReference type="SUPFAM" id="SSF82171">
    <property type="entry name" value="DPP6 N-terminal domain-like"/>
    <property type="match status" value="1"/>
</dbReference>
<evidence type="ECO:0000256" key="2">
    <source>
        <dbReference type="SAM" id="SignalP"/>
    </source>
</evidence>
<dbReference type="Proteomes" id="UP001139031">
    <property type="component" value="Unassembled WGS sequence"/>
</dbReference>
<dbReference type="RefSeq" id="WP_224193627.1">
    <property type="nucleotide sequence ID" value="NZ_JAIRAU010000028.1"/>
</dbReference>
<dbReference type="Gene3D" id="2.120.10.30">
    <property type="entry name" value="TolB, C-terminal domain"/>
    <property type="match status" value="2"/>
</dbReference>
<name>A0ABS7TUD4_9BACT</name>
<evidence type="ECO:0000313" key="4">
    <source>
        <dbReference type="Proteomes" id="UP001139031"/>
    </source>
</evidence>
<feature type="compositionally biased region" description="Low complexity" evidence="1">
    <location>
        <begin position="23"/>
        <end position="91"/>
    </location>
</feature>
<feature type="signal peptide" evidence="2">
    <location>
        <begin position="1"/>
        <end position="22"/>
    </location>
</feature>
<sequence length="591" mass="61709">MTYARITIVTALITMTACPPPAASTTDTDPGPTDPATDTSDASTTSTSGETPTSGDTTTDGSTPTEGTTTTETTTSGTETDGDTETTGTPSAVGPARVYYSAGPDGLPRFFRLVEVVDGVASAPVTVVDMGPAADEIGTSVADGQQTLALRAGGPGGPKMWFVDTATAETSELELPPAIDAIDTMSFSPDGSRLMISGGTESKRDMYVCEVGPASCTPGLMNPPLAGAGTIESYSPFAMSSGNTWLVYSVDGDNGGLDIMVGRVDTPGVASKVLSFLSPAMTMRVAAFTADEQFLYVGLADSDLDRVDFFAVDLSQQPLVAQSLDLPMEEAPYGLLAPDLHAILMWDGQGSNGDLYLVPLEGTSLGEPVWLNEAGPGRAKNRRFRWADDGSRAAFVTDHEVPGTDALYVVDGAGAEAPVKRSGPLPAGGTIEEIEFAPDASRLSFLASVQGEQPELFLAELTAPGVATKVSLPLPPSGGITMSRWSRDSTRLLYVGRQESANIEELFVIQDLGGAPTSPAKVNPPLAPGDQVLPWFQFSSDGQRAFFQASPDFYSSPLFMAALPDDGPEKAVQISEPDEPVAYMLVFPPTP</sequence>
<gene>
    <name evidence="3" type="ORF">K7C98_21690</name>
</gene>
<protein>
    <submittedName>
        <fullName evidence="3">Uncharacterized protein</fullName>
    </submittedName>
</protein>
<keyword evidence="2" id="KW-0732">Signal</keyword>
<dbReference type="PROSITE" id="PS51257">
    <property type="entry name" value="PROKAR_LIPOPROTEIN"/>
    <property type="match status" value="1"/>
</dbReference>
<feature type="region of interest" description="Disordered" evidence="1">
    <location>
        <begin position="18"/>
        <end position="97"/>
    </location>
</feature>
<proteinExistence type="predicted"/>
<dbReference type="InterPro" id="IPR011042">
    <property type="entry name" value="6-blade_b-propeller_TolB-like"/>
</dbReference>
<organism evidence="3 4">
    <name type="scientific">Nannocystis pusilla</name>
    <dbReference type="NCBI Taxonomy" id="889268"/>
    <lineage>
        <taxon>Bacteria</taxon>
        <taxon>Pseudomonadati</taxon>
        <taxon>Myxococcota</taxon>
        <taxon>Polyangia</taxon>
        <taxon>Nannocystales</taxon>
        <taxon>Nannocystaceae</taxon>
        <taxon>Nannocystis</taxon>
    </lineage>
</organism>
<evidence type="ECO:0000256" key="1">
    <source>
        <dbReference type="SAM" id="MobiDB-lite"/>
    </source>
</evidence>
<feature type="chain" id="PRO_5046859334" evidence="2">
    <location>
        <begin position="23"/>
        <end position="591"/>
    </location>
</feature>